<dbReference type="PANTHER" id="PTHR36114:SF1">
    <property type="entry name" value="16.7 KDA PROTEIN IN WHIE LOCUS"/>
    <property type="match status" value="1"/>
</dbReference>
<gene>
    <name evidence="2" type="ORF">ABV298_24975</name>
</gene>
<name>A0AAU8FIG0_9BACT</name>
<feature type="domain" description="Cupin type-2" evidence="1">
    <location>
        <begin position="43"/>
        <end position="89"/>
    </location>
</feature>
<sequence>MEHFSHITDAIQMASEHQNGYFNTLLNTVNDHVVRLSVMTEPFYWHFHPNSDEVFLTLEGILLIELESETIELSPGQLFTVQRNIPHRTAPKNGRSVNLTFEHQHMETVRM</sequence>
<dbReference type="Gene3D" id="2.60.120.10">
    <property type="entry name" value="Jelly Rolls"/>
    <property type="match status" value="1"/>
</dbReference>
<dbReference type="SUPFAM" id="SSF51182">
    <property type="entry name" value="RmlC-like cupins"/>
    <property type="match status" value="1"/>
</dbReference>
<dbReference type="RefSeq" id="WP_353718853.1">
    <property type="nucleotide sequence ID" value="NZ_CP159289.1"/>
</dbReference>
<accession>A0AAU8FIG0</accession>
<dbReference type="Pfam" id="PF07883">
    <property type="entry name" value="Cupin_2"/>
    <property type="match status" value="1"/>
</dbReference>
<protein>
    <submittedName>
        <fullName evidence="2">Cupin domain-containing protein</fullName>
    </submittedName>
</protein>
<dbReference type="PANTHER" id="PTHR36114">
    <property type="entry name" value="16.7 KDA PROTEIN IN WHIE LOCUS"/>
    <property type="match status" value="1"/>
</dbReference>
<evidence type="ECO:0000313" key="2">
    <source>
        <dbReference type="EMBL" id="XCH23529.1"/>
    </source>
</evidence>
<proteinExistence type="predicted"/>
<dbReference type="AlphaFoldDB" id="A0AAU8FIG0"/>
<dbReference type="InterPro" id="IPR052044">
    <property type="entry name" value="PKS_Associated_Protein"/>
</dbReference>
<evidence type="ECO:0000259" key="1">
    <source>
        <dbReference type="Pfam" id="PF07883"/>
    </source>
</evidence>
<dbReference type="EMBL" id="CP159289">
    <property type="protein sequence ID" value="XCH23529.1"/>
    <property type="molecule type" value="Genomic_DNA"/>
</dbReference>
<dbReference type="InterPro" id="IPR013096">
    <property type="entry name" value="Cupin_2"/>
</dbReference>
<reference evidence="2" key="1">
    <citation type="submission" date="2024-06" db="EMBL/GenBank/DDBJ databases">
        <title>Sequencing and assembly of the genome of Dyadobacter sp. strain 676, a symbiont of Cyamopsis tetragonoloba.</title>
        <authorList>
            <person name="Guro P."/>
            <person name="Sazanova A."/>
            <person name="Kuznetsova I."/>
            <person name="Belimov A."/>
            <person name="Safronova V."/>
        </authorList>
    </citation>
    <scope>NUCLEOTIDE SEQUENCE</scope>
    <source>
        <strain evidence="2">676</strain>
    </source>
</reference>
<dbReference type="InterPro" id="IPR011051">
    <property type="entry name" value="RmlC_Cupin_sf"/>
</dbReference>
<dbReference type="InterPro" id="IPR014710">
    <property type="entry name" value="RmlC-like_jellyroll"/>
</dbReference>
<organism evidence="2">
    <name type="scientific">Dyadobacter sp. 676</name>
    <dbReference type="NCBI Taxonomy" id="3088362"/>
    <lineage>
        <taxon>Bacteria</taxon>
        <taxon>Pseudomonadati</taxon>
        <taxon>Bacteroidota</taxon>
        <taxon>Cytophagia</taxon>
        <taxon>Cytophagales</taxon>
        <taxon>Spirosomataceae</taxon>
        <taxon>Dyadobacter</taxon>
    </lineage>
</organism>